<dbReference type="AlphaFoldDB" id="A0A5C6CHM5"/>
<feature type="domain" description="Xylose isomerase-like TIM barrel" evidence="1">
    <location>
        <begin position="33"/>
        <end position="250"/>
    </location>
</feature>
<dbReference type="Pfam" id="PF01261">
    <property type="entry name" value="AP_endonuc_2"/>
    <property type="match status" value="1"/>
</dbReference>
<dbReference type="PANTHER" id="PTHR12110">
    <property type="entry name" value="HYDROXYPYRUVATE ISOMERASE"/>
    <property type="match status" value="1"/>
</dbReference>
<dbReference type="OrthoDB" id="9782626at2"/>
<dbReference type="Proteomes" id="UP000318437">
    <property type="component" value="Unassembled WGS sequence"/>
</dbReference>
<evidence type="ECO:0000259" key="1">
    <source>
        <dbReference type="Pfam" id="PF01261"/>
    </source>
</evidence>
<dbReference type="InterPro" id="IPR036237">
    <property type="entry name" value="Xyl_isomerase-like_sf"/>
</dbReference>
<protein>
    <submittedName>
        <fullName evidence="2">Xylose isomerase-like TIM barrel</fullName>
    </submittedName>
</protein>
<comment type="caution">
    <text evidence="2">The sequence shown here is derived from an EMBL/GenBank/DDBJ whole genome shotgun (WGS) entry which is preliminary data.</text>
</comment>
<keyword evidence="2" id="KW-0413">Isomerase</keyword>
<dbReference type="GO" id="GO:0016853">
    <property type="term" value="F:isomerase activity"/>
    <property type="evidence" value="ECO:0007669"/>
    <property type="project" value="UniProtKB-KW"/>
</dbReference>
<proteinExistence type="predicted"/>
<dbReference type="RefSeq" id="WP_146452188.1">
    <property type="nucleotide sequence ID" value="NZ_SJPS01000006.1"/>
</dbReference>
<dbReference type="PANTHER" id="PTHR12110:SF52">
    <property type="entry name" value="XYLOSE ISOMERASE"/>
    <property type="match status" value="1"/>
</dbReference>
<keyword evidence="3" id="KW-1185">Reference proteome</keyword>
<sequence length="282" mass="31153">MNLSSSHKVSQLSMSEVTTYRWSLEEDIEHYLAAGFESIGVWRQKLNDYGEEEGIDLLAASGLAVSNLLWAGGFTGSDGRSFQEAVRDGCHAVRLAGATRAGCLIVYPGGRNHHTFRHAERLFLSALDSLLSLAEAADVTLAIEPMHPACAREWTFLTDIESTIALIERINSPNLKLVFDTYHFGHDLALLSNLREIVPHIALVQLGDRRVPHCPDRQRCSLGTGSVPLRTVLSELLHAGYMGDFDIELAGLGFGPDNYQHLLEDSRLRFERLLPSLSEANS</sequence>
<dbReference type="SUPFAM" id="SSF51658">
    <property type="entry name" value="Xylose isomerase-like"/>
    <property type="match status" value="1"/>
</dbReference>
<reference evidence="2 3" key="1">
    <citation type="submission" date="2019-02" db="EMBL/GenBank/DDBJ databases">
        <title>Deep-cultivation of Planctomycetes and their phenomic and genomic characterization uncovers novel biology.</title>
        <authorList>
            <person name="Wiegand S."/>
            <person name="Jogler M."/>
            <person name="Boedeker C."/>
            <person name="Pinto D."/>
            <person name="Vollmers J."/>
            <person name="Rivas-Marin E."/>
            <person name="Kohn T."/>
            <person name="Peeters S.H."/>
            <person name="Heuer A."/>
            <person name="Rast P."/>
            <person name="Oberbeckmann S."/>
            <person name="Bunk B."/>
            <person name="Jeske O."/>
            <person name="Meyerdierks A."/>
            <person name="Storesund J.E."/>
            <person name="Kallscheuer N."/>
            <person name="Luecker S."/>
            <person name="Lage O.M."/>
            <person name="Pohl T."/>
            <person name="Merkel B.J."/>
            <person name="Hornburger P."/>
            <person name="Mueller R.-W."/>
            <person name="Bruemmer F."/>
            <person name="Labrenz M."/>
            <person name="Spormann A.M."/>
            <person name="Op Den Camp H."/>
            <person name="Overmann J."/>
            <person name="Amann R."/>
            <person name="Jetten M.S.M."/>
            <person name="Mascher T."/>
            <person name="Medema M.H."/>
            <person name="Devos D.P."/>
            <person name="Kaster A.-K."/>
            <person name="Ovreas L."/>
            <person name="Rohde M."/>
            <person name="Galperin M.Y."/>
            <person name="Jogler C."/>
        </authorList>
    </citation>
    <scope>NUCLEOTIDE SEQUENCE [LARGE SCALE GENOMIC DNA]</scope>
    <source>
        <strain evidence="2 3">Pla144</strain>
    </source>
</reference>
<dbReference type="InterPro" id="IPR013022">
    <property type="entry name" value="Xyl_isomerase-like_TIM-brl"/>
</dbReference>
<gene>
    <name evidence="2" type="ORF">Pla144_38770</name>
</gene>
<dbReference type="InterPro" id="IPR050312">
    <property type="entry name" value="IolE/XylAMocC-like"/>
</dbReference>
<evidence type="ECO:0000313" key="3">
    <source>
        <dbReference type="Proteomes" id="UP000318437"/>
    </source>
</evidence>
<organism evidence="2 3">
    <name type="scientific">Bythopirellula polymerisocia</name>
    <dbReference type="NCBI Taxonomy" id="2528003"/>
    <lineage>
        <taxon>Bacteria</taxon>
        <taxon>Pseudomonadati</taxon>
        <taxon>Planctomycetota</taxon>
        <taxon>Planctomycetia</taxon>
        <taxon>Pirellulales</taxon>
        <taxon>Lacipirellulaceae</taxon>
        <taxon>Bythopirellula</taxon>
    </lineage>
</organism>
<dbReference type="Gene3D" id="3.20.20.150">
    <property type="entry name" value="Divalent-metal-dependent TIM barrel enzymes"/>
    <property type="match status" value="1"/>
</dbReference>
<name>A0A5C6CHM5_9BACT</name>
<accession>A0A5C6CHM5</accession>
<dbReference type="EMBL" id="SJPS01000006">
    <property type="protein sequence ID" value="TWU23702.1"/>
    <property type="molecule type" value="Genomic_DNA"/>
</dbReference>
<evidence type="ECO:0000313" key="2">
    <source>
        <dbReference type="EMBL" id="TWU23702.1"/>
    </source>
</evidence>